<evidence type="ECO:0000313" key="2">
    <source>
        <dbReference type="EMBL" id="KAK8893026.1"/>
    </source>
</evidence>
<dbReference type="Proteomes" id="UP001470230">
    <property type="component" value="Unassembled WGS sequence"/>
</dbReference>
<accession>A0ABR2KQC6</accession>
<protein>
    <submittedName>
        <fullName evidence="2">Uncharacterized protein</fullName>
    </submittedName>
</protein>
<feature type="compositionally biased region" description="Low complexity" evidence="1">
    <location>
        <begin position="161"/>
        <end position="177"/>
    </location>
</feature>
<feature type="compositionally biased region" description="Basic residues" evidence="1">
    <location>
        <begin position="178"/>
        <end position="189"/>
    </location>
</feature>
<keyword evidence="3" id="KW-1185">Reference proteome</keyword>
<feature type="region of interest" description="Disordered" evidence="1">
    <location>
        <begin position="161"/>
        <end position="189"/>
    </location>
</feature>
<gene>
    <name evidence="2" type="ORF">M9Y10_030283</name>
</gene>
<evidence type="ECO:0000313" key="3">
    <source>
        <dbReference type="Proteomes" id="UP001470230"/>
    </source>
</evidence>
<name>A0ABR2KQC6_9EUKA</name>
<organism evidence="2 3">
    <name type="scientific">Tritrichomonas musculus</name>
    <dbReference type="NCBI Taxonomy" id="1915356"/>
    <lineage>
        <taxon>Eukaryota</taxon>
        <taxon>Metamonada</taxon>
        <taxon>Parabasalia</taxon>
        <taxon>Tritrichomonadida</taxon>
        <taxon>Tritrichomonadidae</taxon>
        <taxon>Tritrichomonas</taxon>
    </lineage>
</organism>
<evidence type="ECO:0000256" key="1">
    <source>
        <dbReference type="SAM" id="MobiDB-lite"/>
    </source>
</evidence>
<dbReference type="EMBL" id="JAPFFF010000004">
    <property type="protein sequence ID" value="KAK8893026.1"/>
    <property type="molecule type" value="Genomic_DNA"/>
</dbReference>
<comment type="caution">
    <text evidence="2">The sequence shown here is derived from an EMBL/GenBank/DDBJ whole genome shotgun (WGS) entry which is preliminary data.</text>
</comment>
<reference evidence="2 3" key="1">
    <citation type="submission" date="2024-04" db="EMBL/GenBank/DDBJ databases">
        <title>Tritrichomonas musculus Genome.</title>
        <authorList>
            <person name="Alves-Ferreira E."/>
            <person name="Grigg M."/>
            <person name="Lorenzi H."/>
            <person name="Galac M."/>
        </authorList>
    </citation>
    <scope>NUCLEOTIDE SEQUENCE [LARGE SCALE GENOMIC DNA]</scope>
    <source>
        <strain evidence="2 3">EAF2021</strain>
    </source>
</reference>
<proteinExistence type="predicted"/>
<sequence>MILGGQHEIGIEIIGTNCTVPDSHMACLMYYLRSVNSLCDFGIPNNLTNFDNYNKLSFDQENAVLCFAALLNPKIFIEKNIMIYQPELCGNCKNEFFKISDSRTAVAATREFIIGGKQVHTLRIMAFKESWLENYYINPMKYYSRRLQAIEDGSVDDYKPKPVSYSSSSKSSSSRSSTPKKHSRSCIIC</sequence>